<dbReference type="RefSeq" id="WP_183413450.1">
    <property type="nucleotide sequence ID" value="NZ_JACHYB010000001.1"/>
</dbReference>
<dbReference type="InterPro" id="IPR045053">
    <property type="entry name" value="MAN-like"/>
</dbReference>
<keyword evidence="3 6" id="KW-0378">Hydrolase</keyword>
<gene>
    <name evidence="6" type="ORF">FHX64_001883</name>
</gene>
<dbReference type="Proteomes" id="UP000544222">
    <property type="component" value="Unassembled WGS sequence"/>
</dbReference>
<evidence type="ECO:0000259" key="5">
    <source>
        <dbReference type="Pfam" id="PF26410"/>
    </source>
</evidence>
<name>A0A7W5DRF7_9PORP</name>
<proteinExistence type="predicted"/>
<dbReference type="AlphaFoldDB" id="A0A7W5DRF7"/>
<dbReference type="SUPFAM" id="SSF51445">
    <property type="entry name" value="(Trans)glycosidases"/>
    <property type="match status" value="1"/>
</dbReference>
<keyword evidence="7" id="KW-1185">Reference proteome</keyword>
<dbReference type="PANTHER" id="PTHR31451:SF40">
    <property type="entry name" value="GLYCOSIDE HYDROLASE FAMILY 5 DOMAIN-CONTAINING PROTEIN"/>
    <property type="match status" value="1"/>
</dbReference>
<dbReference type="InterPro" id="IPR001547">
    <property type="entry name" value="Glyco_hydro_5"/>
</dbReference>
<evidence type="ECO:0000256" key="3">
    <source>
        <dbReference type="ARBA" id="ARBA00022801"/>
    </source>
</evidence>
<evidence type="ECO:0000256" key="4">
    <source>
        <dbReference type="ARBA" id="ARBA00023295"/>
    </source>
</evidence>
<dbReference type="InterPro" id="IPR017853">
    <property type="entry name" value="GH"/>
</dbReference>
<dbReference type="EC" id="3.2.1.78" evidence="2"/>
<keyword evidence="4 6" id="KW-0326">Glycosidase</keyword>
<protein>
    <recommendedName>
        <fullName evidence="2">mannan endo-1,4-beta-mannosidase</fullName>
        <ecNumber evidence="2">3.2.1.78</ecNumber>
    </recommendedName>
</protein>
<organism evidence="6 7">
    <name type="scientific">Microbacter margulisiae</name>
    <dbReference type="NCBI Taxonomy" id="1350067"/>
    <lineage>
        <taxon>Bacteria</taxon>
        <taxon>Pseudomonadati</taxon>
        <taxon>Bacteroidota</taxon>
        <taxon>Bacteroidia</taxon>
        <taxon>Bacteroidales</taxon>
        <taxon>Porphyromonadaceae</taxon>
        <taxon>Microbacter</taxon>
    </lineage>
</organism>
<evidence type="ECO:0000256" key="1">
    <source>
        <dbReference type="ARBA" id="ARBA00001678"/>
    </source>
</evidence>
<dbReference type="PANTHER" id="PTHR31451">
    <property type="match status" value="1"/>
</dbReference>
<reference evidence="6 7" key="1">
    <citation type="submission" date="2020-08" db="EMBL/GenBank/DDBJ databases">
        <title>Genomic Encyclopedia of Type Strains, Phase IV (KMG-IV): sequencing the most valuable type-strain genomes for metagenomic binning, comparative biology and taxonomic classification.</title>
        <authorList>
            <person name="Goeker M."/>
        </authorList>
    </citation>
    <scope>NUCLEOTIDE SEQUENCE [LARGE SCALE GENOMIC DNA]</scope>
    <source>
        <strain evidence="6 7">DSM 27471</strain>
    </source>
</reference>
<dbReference type="Gene3D" id="3.20.20.80">
    <property type="entry name" value="Glycosidases"/>
    <property type="match status" value="1"/>
</dbReference>
<comment type="catalytic activity">
    <reaction evidence="1">
        <text>Random hydrolysis of (1-&gt;4)-beta-D-mannosidic linkages in mannans, galactomannans and glucomannans.</text>
        <dbReference type="EC" id="3.2.1.78"/>
    </reaction>
</comment>
<sequence length="427" mass="49070">MRKLLQIIFLFIPIMAMASGNDFVSIRHGELMRNGIPYRFIGVNYWYGPLIAVPKGGDRARMERELDQLKQDGVTNVRAMVGVDGVSTNIAQLPDALQKTPGAYDKNVLAGLDYFLAALAKRHMTVVLFLNNNWEWTGGFAQYLAWTKNVPMEYPEVAGWNKFEHFISQFYGCEECQKLFNAHIHFIVNHVNEYTHVAYRNDPTIMAWELANEPRPDGVGNKTVYKNWIYSESKYIKSVDHNHLVTTGTEGEMGTENDINLWKVIHESPDIDYATIHVWAKNWGWINFDHFDSTYVKTMANMKQYVREHAKIAQEIHKPLVIEEIGFPRDTQSFNPATPATYRNEYFKALFDIMLKCPTIQGINLWAFGGEGKASNDKYQWRKGDEFTGDPPMEQQGLNSVFSKDQSTLQLVKTYNQKLSNIEISNP</sequence>
<evidence type="ECO:0000313" key="6">
    <source>
        <dbReference type="EMBL" id="MBB3187720.1"/>
    </source>
</evidence>
<accession>A0A7W5DRF7</accession>
<dbReference type="Pfam" id="PF26410">
    <property type="entry name" value="GH5_mannosidase"/>
    <property type="match status" value="1"/>
</dbReference>
<comment type="caution">
    <text evidence="6">The sequence shown here is derived from an EMBL/GenBank/DDBJ whole genome shotgun (WGS) entry which is preliminary data.</text>
</comment>
<feature type="domain" description="Glycoside hydrolase family 5" evidence="5">
    <location>
        <begin position="22"/>
        <end position="422"/>
    </location>
</feature>
<evidence type="ECO:0000256" key="2">
    <source>
        <dbReference type="ARBA" id="ARBA00012706"/>
    </source>
</evidence>
<dbReference type="EMBL" id="JACHYB010000001">
    <property type="protein sequence ID" value="MBB3187720.1"/>
    <property type="molecule type" value="Genomic_DNA"/>
</dbReference>
<dbReference type="GO" id="GO:0016985">
    <property type="term" value="F:mannan endo-1,4-beta-mannosidase activity"/>
    <property type="evidence" value="ECO:0007669"/>
    <property type="project" value="UniProtKB-EC"/>
</dbReference>
<evidence type="ECO:0000313" key="7">
    <source>
        <dbReference type="Proteomes" id="UP000544222"/>
    </source>
</evidence>